<dbReference type="GO" id="GO:0016887">
    <property type="term" value="F:ATP hydrolysis activity"/>
    <property type="evidence" value="ECO:0007669"/>
    <property type="project" value="InterPro"/>
</dbReference>
<dbReference type="FunFam" id="3.40.50.300:FF:000134">
    <property type="entry name" value="Iron-enterobactin ABC transporter ATP-binding protein"/>
    <property type="match status" value="1"/>
</dbReference>
<evidence type="ECO:0000256" key="1">
    <source>
        <dbReference type="ARBA" id="ARBA00022448"/>
    </source>
</evidence>
<dbReference type="InterPro" id="IPR003439">
    <property type="entry name" value="ABC_transporter-like_ATP-bd"/>
</dbReference>
<dbReference type="PANTHER" id="PTHR42794">
    <property type="entry name" value="HEMIN IMPORT ATP-BINDING PROTEIN HMUV"/>
    <property type="match status" value="1"/>
</dbReference>
<name>A0A974XET4_9FIRM</name>
<dbReference type="SMART" id="SM00382">
    <property type="entry name" value="AAA"/>
    <property type="match status" value="1"/>
</dbReference>
<keyword evidence="3 6" id="KW-0067">ATP-binding</keyword>
<keyword evidence="1" id="KW-0813">Transport</keyword>
<keyword evidence="4" id="KW-1278">Translocase</keyword>
<evidence type="ECO:0000313" key="6">
    <source>
        <dbReference type="EMBL" id="QSX08376.1"/>
    </source>
</evidence>
<dbReference type="Pfam" id="PF00005">
    <property type="entry name" value="ABC_tran"/>
    <property type="match status" value="1"/>
</dbReference>
<dbReference type="InterPro" id="IPR027417">
    <property type="entry name" value="P-loop_NTPase"/>
</dbReference>
<dbReference type="KEGG" id="alka:J0B03_11385"/>
<keyword evidence="7" id="KW-1185">Reference proteome</keyword>
<feature type="domain" description="ABC transporter" evidence="5">
    <location>
        <begin position="6"/>
        <end position="242"/>
    </location>
</feature>
<dbReference type="AlphaFoldDB" id="A0A974XET4"/>
<evidence type="ECO:0000256" key="3">
    <source>
        <dbReference type="ARBA" id="ARBA00022840"/>
    </source>
</evidence>
<protein>
    <submittedName>
        <fullName evidence="6">ABC transporter ATP-binding protein</fullName>
    </submittedName>
</protein>
<dbReference type="PROSITE" id="PS00211">
    <property type="entry name" value="ABC_TRANSPORTER_1"/>
    <property type="match status" value="1"/>
</dbReference>
<dbReference type="Gene3D" id="3.40.50.300">
    <property type="entry name" value="P-loop containing nucleotide triphosphate hydrolases"/>
    <property type="match status" value="1"/>
</dbReference>
<sequence>MVKNLLEMKDVKVAYGDHTVLENFTMSIDQGEFVGIIGPNGTGKSTLIKVITKILEAKEGYVFLNGRNNSTLTRRERAKLVSVVPQEFTVDFDFNAYDIVMMGRNPHQYGKEKNLARDHDIVNEAMVMTNTWQFKDRLFNELSGGERQRIIIARAIAQQADLILLDEPTSHLDVHHQLEVLELVKRLNRERNTTIVAVLHDINMAARFSDRLILLSNKNVLADGPPDYVVDEKYLGKVYAMEMVVRNNNLLSTREVIPIRVIKDRLDNTNIQVHVISGGGSGEQILERLKSLGVHLSCGVINQGDSDWEMCKMMNISMAEGPPFSDITEEGYKKNIELIRQADYVLVTDLPFGTGNVKNLEVLLEANSPIYMIRREGRFDYTEGKATELLHQIQEEKIFHWIDGYDEFIDLACKGDAL</sequence>
<organism evidence="6 7">
    <name type="scientific">Alkalibacter rhizosphaerae</name>
    <dbReference type="NCBI Taxonomy" id="2815577"/>
    <lineage>
        <taxon>Bacteria</taxon>
        <taxon>Bacillati</taxon>
        <taxon>Bacillota</taxon>
        <taxon>Clostridia</taxon>
        <taxon>Eubacteriales</taxon>
        <taxon>Eubacteriaceae</taxon>
        <taxon>Alkalibacter</taxon>
    </lineage>
</organism>
<dbReference type="CDD" id="cd03214">
    <property type="entry name" value="ABC_Iron-Siderophores_B12_Hemin"/>
    <property type="match status" value="1"/>
</dbReference>
<dbReference type="Proteomes" id="UP000663499">
    <property type="component" value="Chromosome"/>
</dbReference>
<proteinExistence type="predicted"/>
<evidence type="ECO:0000259" key="5">
    <source>
        <dbReference type="PROSITE" id="PS50893"/>
    </source>
</evidence>
<evidence type="ECO:0000313" key="7">
    <source>
        <dbReference type="Proteomes" id="UP000663499"/>
    </source>
</evidence>
<dbReference type="EMBL" id="CP071444">
    <property type="protein sequence ID" value="QSX08376.1"/>
    <property type="molecule type" value="Genomic_DNA"/>
</dbReference>
<evidence type="ECO:0000256" key="4">
    <source>
        <dbReference type="ARBA" id="ARBA00022967"/>
    </source>
</evidence>
<dbReference type="InterPro" id="IPR017871">
    <property type="entry name" value="ABC_transporter-like_CS"/>
</dbReference>
<dbReference type="GO" id="GO:0005524">
    <property type="term" value="F:ATP binding"/>
    <property type="evidence" value="ECO:0007669"/>
    <property type="project" value="UniProtKB-KW"/>
</dbReference>
<dbReference type="SUPFAM" id="SSF52540">
    <property type="entry name" value="P-loop containing nucleoside triphosphate hydrolases"/>
    <property type="match status" value="1"/>
</dbReference>
<evidence type="ECO:0000256" key="2">
    <source>
        <dbReference type="ARBA" id="ARBA00022741"/>
    </source>
</evidence>
<accession>A0A974XET4</accession>
<dbReference type="InterPro" id="IPR003593">
    <property type="entry name" value="AAA+_ATPase"/>
</dbReference>
<dbReference type="PROSITE" id="PS50893">
    <property type="entry name" value="ABC_TRANSPORTER_2"/>
    <property type="match status" value="1"/>
</dbReference>
<reference evidence="6" key="1">
    <citation type="submission" date="2021-03" db="EMBL/GenBank/DDBJ databases">
        <title>Alkalibacter marinus sp. nov., isolated from tidal flat sediment.</title>
        <authorList>
            <person name="Namirimu T."/>
            <person name="Yang J.-A."/>
            <person name="Yang S.-H."/>
            <person name="Kim Y.-J."/>
            <person name="Kwon K.K."/>
        </authorList>
    </citation>
    <scope>NUCLEOTIDE SEQUENCE</scope>
    <source>
        <strain evidence="6">ES005</strain>
    </source>
</reference>
<dbReference type="RefSeq" id="WP_207299718.1">
    <property type="nucleotide sequence ID" value="NZ_CP071444.1"/>
</dbReference>
<gene>
    <name evidence="6" type="ORF">J0B03_11385</name>
</gene>
<dbReference type="PANTHER" id="PTHR42794:SF1">
    <property type="entry name" value="HEMIN IMPORT ATP-BINDING PROTEIN HMUV"/>
    <property type="match status" value="1"/>
</dbReference>
<keyword evidence="2" id="KW-0547">Nucleotide-binding</keyword>